<dbReference type="RefSeq" id="XP_016500469.1">
    <property type="nucleotide sequence ID" value="XM_016644983.1"/>
</dbReference>
<keyword evidence="2" id="KW-1185">Reference proteome</keyword>
<gene>
    <name evidence="3" type="primary">LOC107818907</name>
</gene>
<reference evidence="3" key="2">
    <citation type="submission" date="2025-08" db="UniProtKB">
        <authorList>
            <consortium name="RefSeq"/>
        </authorList>
    </citation>
    <scope>IDENTIFICATION</scope>
    <source>
        <tissue evidence="3">Leaf</tissue>
    </source>
</reference>
<feature type="domain" description="EF-hand" evidence="1">
    <location>
        <begin position="10"/>
        <end position="45"/>
    </location>
</feature>
<dbReference type="PROSITE" id="PS50222">
    <property type="entry name" value="EF_HAND_2"/>
    <property type="match status" value="1"/>
</dbReference>
<dbReference type="InterPro" id="IPR011992">
    <property type="entry name" value="EF-hand-dom_pair"/>
</dbReference>
<dbReference type="AlphaFoldDB" id="A0A1S4CHI2"/>
<sequence>MVIAAATQPHQLKVFAVAFQLYDLRKTGYIEREEVHSWFPNLSIWLSERSSMILYMLWQRKSGHALVEIIKHFSAILQGEFTIGSDKFSIQSTYSYGSYSLMIHN</sequence>
<dbReference type="PaxDb" id="4097-A0A1S4CHI2"/>
<proteinExistence type="predicted"/>
<protein>
    <submittedName>
        <fullName evidence="3">Uncharacterized protein LOC107818907 isoform X2</fullName>
    </submittedName>
    <submittedName>
        <fullName evidence="3">Uncharacterized protein isoform X1</fullName>
    </submittedName>
</protein>
<dbReference type="GO" id="GO:0005509">
    <property type="term" value="F:calcium ion binding"/>
    <property type="evidence" value="ECO:0007669"/>
    <property type="project" value="InterPro"/>
</dbReference>
<evidence type="ECO:0000259" key="1">
    <source>
        <dbReference type="PROSITE" id="PS50222"/>
    </source>
</evidence>
<dbReference type="RefSeq" id="XP_016500469.1">
    <property type="nucleotide sequence ID" value="XM_016644983.2"/>
</dbReference>
<dbReference type="KEGG" id="nta:107818907"/>
<evidence type="ECO:0000313" key="2">
    <source>
        <dbReference type="Proteomes" id="UP000790787"/>
    </source>
</evidence>
<dbReference type="Proteomes" id="UP000790787">
    <property type="component" value="Chromosome 22"/>
</dbReference>
<name>A0A1S4CHI2_TOBAC</name>
<dbReference type="SUPFAM" id="SSF47473">
    <property type="entry name" value="EF-hand"/>
    <property type="match status" value="1"/>
</dbReference>
<reference evidence="2" key="1">
    <citation type="journal article" date="2014" name="Nat. Commun.">
        <title>The tobacco genome sequence and its comparison with those of tomato and potato.</title>
        <authorList>
            <person name="Sierro N."/>
            <person name="Battey J.N."/>
            <person name="Ouadi S."/>
            <person name="Bakaher N."/>
            <person name="Bovet L."/>
            <person name="Willig A."/>
            <person name="Goepfert S."/>
            <person name="Peitsch M.C."/>
            <person name="Ivanov N.V."/>
        </authorList>
    </citation>
    <scope>NUCLEOTIDE SEQUENCE [LARGE SCALE GENOMIC DNA]</scope>
</reference>
<dbReference type="GeneID" id="107818907"/>
<dbReference type="InterPro" id="IPR002048">
    <property type="entry name" value="EF_hand_dom"/>
</dbReference>
<organism evidence="2 3">
    <name type="scientific">Nicotiana tabacum</name>
    <name type="common">Common tobacco</name>
    <dbReference type="NCBI Taxonomy" id="4097"/>
    <lineage>
        <taxon>Eukaryota</taxon>
        <taxon>Viridiplantae</taxon>
        <taxon>Streptophyta</taxon>
        <taxon>Embryophyta</taxon>
        <taxon>Tracheophyta</taxon>
        <taxon>Spermatophyta</taxon>
        <taxon>Magnoliopsida</taxon>
        <taxon>eudicotyledons</taxon>
        <taxon>Gunneridae</taxon>
        <taxon>Pentapetalae</taxon>
        <taxon>asterids</taxon>
        <taxon>lamiids</taxon>
        <taxon>Solanales</taxon>
        <taxon>Solanaceae</taxon>
        <taxon>Nicotianoideae</taxon>
        <taxon>Nicotianeae</taxon>
        <taxon>Nicotiana</taxon>
    </lineage>
</organism>
<evidence type="ECO:0000313" key="3">
    <source>
        <dbReference type="RefSeq" id="XP_016500469.1"/>
    </source>
</evidence>
<accession>A0A1S4CHI2</accession>